<dbReference type="PROSITE" id="PS00571">
    <property type="entry name" value="AMIDASES"/>
    <property type="match status" value="1"/>
</dbReference>
<proteinExistence type="inferred from homology"/>
<dbReference type="EMBL" id="JAENJH010000003">
    <property type="protein sequence ID" value="MBK1785609.1"/>
    <property type="molecule type" value="Genomic_DNA"/>
</dbReference>
<dbReference type="Gene3D" id="3.90.1300.10">
    <property type="entry name" value="Amidase signature (AS) domain"/>
    <property type="match status" value="1"/>
</dbReference>
<dbReference type="PANTHER" id="PTHR11895:SF7">
    <property type="entry name" value="GLUTAMYL-TRNA(GLN) AMIDOTRANSFERASE SUBUNIT A, MITOCHONDRIAL"/>
    <property type="match status" value="1"/>
</dbReference>
<name>A0A934QUK0_9PSEU</name>
<dbReference type="RefSeq" id="WP_200318644.1">
    <property type="nucleotide sequence ID" value="NZ_JAENJH010000003.1"/>
</dbReference>
<dbReference type="AlphaFoldDB" id="A0A934QUK0"/>
<sequence>MAISGAADIAAAVRGGELDPVRPVEQALSRIEAADGVVGAFRTVRSAAALREAVALRERADLANLPLAGVPVAVKDVVGVAGETVEWGSRAGQRTPASTDHEVVARLRAAGAVVVGLTRVPELCIWPMSDTPEGIARNPRQPSYVAGGSSGGSAAAVAAGMVPLAHGTDGAGSVRLPSAMCGVVGIKPGRGVVAESGEQHWFGMSSHGSIAATVADAALLLGVLAERDDLLAPGEPGRLRVAVSTQVPLTHAPVPRPLREAATRAAARLGSAGHRVVQATPDYGTATLGLLTRWFAGPAEQAEEFDASLLQRRTRTHVAIGNVVRRAGLVRERTASEWTRRAEVFFADHDVLVTPSLAARPPKAVRWHERSCLANAVPSVQVAGFAGLWNLAGFPAMSVPVGGFDDGLPIGVQLVAAPGGEATLLAVAAQLEQATRTR</sequence>
<evidence type="ECO:0000256" key="1">
    <source>
        <dbReference type="ARBA" id="ARBA00009199"/>
    </source>
</evidence>
<comment type="caution">
    <text evidence="3">The sequence shown here is derived from an EMBL/GenBank/DDBJ whole genome shotgun (WGS) entry which is preliminary data.</text>
</comment>
<evidence type="ECO:0000313" key="4">
    <source>
        <dbReference type="Proteomes" id="UP000635245"/>
    </source>
</evidence>
<reference evidence="3" key="1">
    <citation type="submission" date="2020-12" db="EMBL/GenBank/DDBJ databases">
        <title>Prauserella sp. ASG 168, a novel actinomycete isolated from cave rock.</title>
        <authorList>
            <person name="Suriyachadkun C."/>
        </authorList>
    </citation>
    <scope>NUCLEOTIDE SEQUENCE</scope>
    <source>
        <strain evidence="3">ASG 168</strain>
    </source>
</reference>
<dbReference type="Pfam" id="PF01425">
    <property type="entry name" value="Amidase"/>
    <property type="match status" value="1"/>
</dbReference>
<evidence type="ECO:0000259" key="2">
    <source>
        <dbReference type="Pfam" id="PF01425"/>
    </source>
</evidence>
<dbReference type="InterPro" id="IPR000120">
    <property type="entry name" value="Amidase"/>
</dbReference>
<keyword evidence="4" id="KW-1185">Reference proteome</keyword>
<dbReference type="GO" id="GO:0003824">
    <property type="term" value="F:catalytic activity"/>
    <property type="evidence" value="ECO:0007669"/>
    <property type="project" value="InterPro"/>
</dbReference>
<dbReference type="Proteomes" id="UP000635245">
    <property type="component" value="Unassembled WGS sequence"/>
</dbReference>
<dbReference type="SUPFAM" id="SSF75304">
    <property type="entry name" value="Amidase signature (AS) enzymes"/>
    <property type="match status" value="1"/>
</dbReference>
<dbReference type="InterPro" id="IPR036928">
    <property type="entry name" value="AS_sf"/>
</dbReference>
<organism evidence="3 4">
    <name type="scientific">Prauserella cavernicola</name>
    <dbReference type="NCBI Taxonomy" id="2800127"/>
    <lineage>
        <taxon>Bacteria</taxon>
        <taxon>Bacillati</taxon>
        <taxon>Actinomycetota</taxon>
        <taxon>Actinomycetes</taxon>
        <taxon>Pseudonocardiales</taxon>
        <taxon>Pseudonocardiaceae</taxon>
        <taxon>Prauserella</taxon>
    </lineage>
</organism>
<gene>
    <name evidence="3" type="ORF">JHE00_14860</name>
</gene>
<dbReference type="PANTHER" id="PTHR11895">
    <property type="entry name" value="TRANSAMIDASE"/>
    <property type="match status" value="1"/>
</dbReference>
<dbReference type="InterPro" id="IPR020556">
    <property type="entry name" value="Amidase_CS"/>
</dbReference>
<comment type="similarity">
    <text evidence="1">Belongs to the amidase family.</text>
</comment>
<dbReference type="InterPro" id="IPR023631">
    <property type="entry name" value="Amidase_dom"/>
</dbReference>
<feature type="domain" description="Amidase" evidence="2">
    <location>
        <begin position="24"/>
        <end position="425"/>
    </location>
</feature>
<evidence type="ECO:0000313" key="3">
    <source>
        <dbReference type="EMBL" id="MBK1785609.1"/>
    </source>
</evidence>
<protein>
    <submittedName>
        <fullName evidence="3">Amidase</fullName>
    </submittedName>
</protein>
<accession>A0A934QUK0</accession>